<sequence>MRIVQKSRRTVPLAALVADLVNKIAETPNEELVQVLSEIDVWKWPRSDLNAWIKVLNKFDAIMEDIIREYAVDTLQRTPFSAFHKKLLGEILRFERLLLENSTNRKTYNSYDRLNALMTTSDLDILILSLNLLLRPAQQYSAQPAVSQALGLNTSKLSSMVKRWSNLHDFDLPLTALCTGGDRSKVEELKTEAREVVFTFYQKDSSQPDKGKGKGKEKVDSTDADEDVFSVPPSPQTPKKGSVDHPHASSSSNPVSVHIDSATLESKDTMDIWADAIETYRIPDDEKFELLCRIRSAQVLTTSHEADREKLLLVRLLSIALFCHTHPEQVAFNNLFLYEPDVVIHIAELLQLDRGVDVQVQTAAVYALDAIGRFRNKIQDVLAAVNAGVNHGILMALLRKTISELAQEDSNPPQPFVESLLSFVTYIAAHASGGNMVVSAGLVPLLVQVIDIRLPNRLYALSKTMQLLDNVLYGYTNAFQLFCNARGVEVLVGRIEYEVDLGLEEHGGDKPASDIPAPHGKLSVNRGAALKHILRSMHRMMQSSGTSEGLRGLLDSSLLQSVKKIMENRGVFGPNCLAIAINIMTTFVHNEPTCLSVIQEAGLPEVLYSVIEASLEPVIEVIQAVPNALGALCLNQAGQDQLSARPNIIPSIFAIFTSEKHQRVLQEKENAVLIGTTVEELIRHHPSLKGAVLDSIKATMAKIEEFGNAFVIPDEHKEWYLMQAIETAEPASVLTDDVDVEMTIASSSETPASAAGESAQPNEESSRHHDNLVVSYLDAFNKFLEGYFQHVPHCRDFVTNGDGLERFARLTALRCIPYDFPNSVASDSLVQVVRTMVEAATSETLAFVVKMVTDSLEETKDLRDDDSGESKLSALANASAADLPNANEKFRKLVTLHVRVMLLSDILATASYAQGRATITLLHALCGPSANNVLLSLGSLHRSCLWENVILRTDETPDSQQTLREPQDSLPSAEPSALSSRVSTPLPTGGEANGAQGADSLSPTPKPETRSPKARGPKESNLRALKHLASQLPYALAPFYQSIARLFQTRRNTEQAQKQKVSDAALVLAEVLLKHLSFRTTDDKRSLYAYYTIMLGLCNILLTEERSQSKILNTVLLLAFFRKSGLEAVTSVCRTLIDTIKANSCIPIEGRSETTIQELLNANGGLKVALHLLLPIITFKCTLDSPQTSTLATPGKKDTDLGYFESHSFVIRMRLAVVPLVRELWEAPWLISAPISIIKLTIQVALELLNTDHEDHKDATHDIATSSGGLPRTIGPDENRIQQLIDMGFPRAAAERALIRTRNNINAATELLLSQPLPLPLSEHGAAPGPQPVEPVAEGAEPVDAQPGETVPEPEAPSNATSTSVPEPELEAEAEPEPEPVQGSTEVKSSEEWLNELKAAREPLKVNLGQRALTLVDEHTSLIFDVQKVFVGPSTSYRDQSVQLLIEDIKKFSTAAYDHQEQPMAVRSRLLALVLNDPASPLASLSETESKSLMEVLMAVLLSNPMDAGQLIVPKWLASHLLVTEALLLFGEEPRTIALPKEDEPLPEKQLFTGPPHLEARSRIFDFCLRLISMPSLPRDELLAALRLFVLLTRDHAVAVEFVKKDGVSSLFKLLKSSSSSSDTNGAQPYIAAILRHIVEDADTIQQIMRQEVKTFFSHPRNRNVDVVSFTRSCSSMALRSPTTFIQTASDLCQLSLPYSHVKTICLKTVPKEPQGISSVDDKGIEIRVDQALSTRSGQTSDWLESLVHFLVGELMKAVKYDNQDSVVSIASAAPSEGTDLSNTAIASSHSIQSPSASSSSHAYPCFIMQCLTELLFSYDSCKLAFLSYSTKKRTHTPAKDSSFKHRTAALQFLITELMSFGTINPSPPPEAKQQVALCNWAMSVVVALCVDVSPTEIKDVPVERASVRKFVLEAINRAIKDPPTFETGEARYSRLLALADLCYRLLTVRFNAGSRKINDDTPTHISKVMLEKNFVATLTNALAEVDPNFPNIRGVVTGILRPLEYLTKIAIRMSRVSDKNKDSTLPEPEDLDSDISEDEEDTEDGDHEETPDLYRNSSLGMFAGEMEEVNFDHDDEMDEDAEEEEEDAEMDYENESQNSSNTDEDEAEMEEDLENETGESEEGWHDEDDEDDLVQNDEDHAVEDEEDHDDEDDDDEDEEDVGEGDVLWQEVAAVPGVAGENGEEIDGDNGDQIPVIHAEEEGDMSEADGYEDDLDVFVPEDIPVPAAADLLAIGGGFTDAFGGISDGNLRDVQPMLWQGTVRPGRRRGNVEDEMEIFGRMRTGQTGAPEGAVHPLLQDPTPGATGSSSQSRSTRRPTHGSRAFPHDLLQSIEHMIGEGAVQLFQHIFTGRGGVPGTETFRIDIPTGGFIPQLSRHGRPAISAHVRVDRASRSNDPRSFEPLLTLDRWAEEVKTLHGRFEQTRASKLAAHLALELLPPAIESYKQAQEAEKKETEKRREAQAKAEEEEVKRLREERDEQERQEAEKARLEHEQAVAAAAAIEVNEAQPSQATADADLDTEMVDATEGPQGTGNASPDDQIQADVGPSNAAERVTVTIHGNPVDITDTGIDPTFLEALPDDMREEVLNQHLRDQRAARVERPSDSQISPEFLDALPPELRAEIIQQENIERARRGVEQDSTARNEPSIPTDMDAADFIASLDPQLRQVVLMDSEDSFIQNLPPHMLAEAGLYRGMPQGGRARAQVDAGAARRTMQQTAQAPAKASVTRDAIQLLDKHAIAVLIRLLFFPQVLRKNILSKVLVNLSENSRTRTDIFNLLLGILHDGTGDLSSIDKSFAQMSFRNSKSSAQATPRPAGKTPISQPEVVPELVAQRCLEALTFVTGHNEASSVFFLTEQELPAGLRRTTSKKGKGKEKQSPQTYFPIVLLLGQLDRQALLRTPTLMEAIAGLLDLVTRPLMGLKDSKAKDTPSQPSTQASEPLSTQSTEAPAVVSNAPSTQAAPTAPSAPDNVAATDTQRLPSSSPSTQEKVVLSQAPVVPPPVLRFVVNILTTGECSGRTFSHTLSLIQHLSCIPGARDVIAQELRARAQEFGQELYKSLDNLASALHDSRDDDITIAVASKFSPASSDQAKLLRLLKTIDYMYSPKSIASSAETADKDVEKVQSIYEEFHFTTLWRRLGDCLAVIEEKTELEHIATVLLPLIESLMVVCKYVGPKAGSAAVARTHRTPASPRIQITPRGSMEDLFVTFTDSHRKMLNLMVRNNPSLMSGSFSLLVNNARVLDFDNKRNYFNQQLHRRPATREHYSTLQLNVRRNRVFEDSFQYLQRKTGDQIKYGKLSVRFFNEEGVDAGGVTREWFQILARQMFNLDYCLFQPCAADRLTYQPNKASSINPEHLSFFKFVGQIIGKAIYDGRLLDAYFARSLYRQLLGKPVDYRDVEWVDPEYYKSLCWILENDPTLLELTFSVEADEFGVMKIVELKENGATLPVTQENKREFVQLSAQWRLYSSIKDQIEALLTGFYEIIPKDLVIIFDEKELELLISGTPDIDVDEWRAATEYNGYTSSDPAIVWFWRALKSFNREERAKVLSFATGTSRVPLGGFVDLQGVQGTQRFSIHRAYGEVDRLPQAHTCFNQIDLPQYSSYEMLRQQVLVAIHEGGEGFGFA</sequence>
<protein>
    <submittedName>
        <fullName evidence="1">Uncharacterized protein</fullName>
    </submittedName>
</protein>
<evidence type="ECO:0000313" key="1">
    <source>
        <dbReference type="EMBL" id="KAI0092981.1"/>
    </source>
</evidence>
<name>A0ACB8UFN9_9APHY</name>
<evidence type="ECO:0000313" key="2">
    <source>
        <dbReference type="Proteomes" id="UP001055072"/>
    </source>
</evidence>
<dbReference type="EMBL" id="MU274902">
    <property type="protein sequence ID" value="KAI0092981.1"/>
    <property type="molecule type" value="Genomic_DNA"/>
</dbReference>
<organism evidence="1 2">
    <name type="scientific">Irpex rosettiformis</name>
    <dbReference type="NCBI Taxonomy" id="378272"/>
    <lineage>
        <taxon>Eukaryota</taxon>
        <taxon>Fungi</taxon>
        <taxon>Dikarya</taxon>
        <taxon>Basidiomycota</taxon>
        <taxon>Agaricomycotina</taxon>
        <taxon>Agaricomycetes</taxon>
        <taxon>Polyporales</taxon>
        <taxon>Irpicaceae</taxon>
        <taxon>Irpex</taxon>
    </lineage>
</organism>
<accession>A0ACB8UFN9</accession>
<dbReference type="Proteomes" id="UP001055072">
    <property type="component" value="Unassembled WGS sequence"/>
</dbReference>
<proteinExistence type="predicted"/>
<gene>
    <name evidence="1" type="ORF">BDY19DRAFT_989667</name>
</gene>
<comment type="caution">
    <text evidence="1">The sequence shown here is derived from an EMBL/GenBank/DDBJ whole genome shotgun (WGS) entry which is preliminary data.</text>
</comment>
<keyword evidence="2" id="KW-1185">Reference proteome</keyword>
<reference evidence="1" key="1">
    <citation type="journal article" date="2021" name="Environ. Microbiol.">
        <title>Gene family expansions and transcriptome signatures uncover fungal adaptations to wood decay.</title>
        <authorList>
            <person name="Hage H."/>
            <person name="Miyauchi S."/>
            <person name="Viragh M."/>
            <person name="Drula E."/>
            <person name="Min B."/>
            <person name="Chaduli D."/>
            <person name="Navarro D."/>
            <person name="Favel A."/>
            <person name="Norest M."/>
            <person name="Lesage-Meessen L."/>
            <person name="Balint B."/>
            <person name="Merenyi Z."/>
            <person name="de Eugenio L."/>
            <person name="Morin E."/>
            <person name="Martinez A.T."/>
            <person name="Baldrian P."/>
            <person name="Stursova M."/>
            <person name="Martinez M.J."/>
            <person name="Novotny C."/>
            <person name="Magnuson J.K."/>
            <person name="Spatafora J.W."/>
            <person name="Maurice S."/>
            <person name="Pangilinan J."/>
            <person name="Andreopoulos W."/>
            <person name="LaButti K."/>
            <person name="Hundley H."/>
            <person name="Na H."/>
            <person name="Kuo A."/>
            <person name="Barry K."/>
            <person name="Lipzen A."/>
            <person name="Henrissat B."/>
            <person name="Riley R."/>
            <person name="Ahrendt S."/>
            <person name="Nagy L.G."/>
            <person name="Grigoriev I.V."/>
            <person name="Martin F."/>
            <person name="Rosso M.N."/>
        </authorList>
    </citation>
    <scope>NUCLEOTIDE SEQUENCE</scope>
    <source>
        <strain evidence="1">CBS 384.51</strain>
    </source>
</reference>